<comment type="caution">
    <text evidence="2">The sequence shown here is derived from an EMBL/GenBank/DDBJ whole genome shotgun (WGS) entry which is preliminary data.</text>
</comment>
<evidence type="ECO:0000313" key="3">
    <source>
        <dbReference type="Proteomes" id="UP000252124"/>
    </source>
</evidence>
<sequence length="686" mass="77041">MNVRLATLDGEYVPDAALATSGGQYDHHLDRLVRDFEAAEDGTRDARLRAERNRDYYDGKQLTTEEIAALKKRGQPPVVVNYIKRKIEILRGLERRSRTDPKAFPRNPQDEQGANAATDALRFVADENDFDVVRSSVYENMMIEGYGGADIVVEEAPNGDVIVSVQYVPWDRLVYDPHSRKSDFSDARYRGIVIWMDKADAMATYPDREDAIEASLATGAMSETYDDRPKDGMWSDNRRTRVRIVQMHYQDADGTWMVATFTRGGFLVDPQVSPYVDKYGQPTPSLIMRSCYIDRENNRYGAVSDWIDTQDEINKRRSKALHLLNQRQTYGTQEAVKDVAKAKRELARPDGHVELNGGATFGQNFGILPTGDMAAGQMQLLQQVTAEMQASGPNASLAGKDQRQLSGRAIQSQQQAGSIEVEPTVDELRQWTRDVYEAVWLRIKQFWTDEKWVRVTDDERNIKWVGLNKTVTVKDRLAQLPPQMQEQALMLAAQQFGLPPQDPALLEQPVAVENDVSGLDVDIVIEEGPDLATLQGEQFEQLAQLAQSGVPIPPKAIIQASSLRNKDQILDEMEAGNQLPPQVQQQIQAMQQQLQKQGEAMQQMQQQLREKQADLAIKATDAETRRMAVMKPDQQQPVDPMAQQVSVAKDVADIRKTNAQAQQTEVETALLVTMPTAPEFRGSVSI</sequence>
<dbReference type="Proteomes" id="UP000252124">
    <property type="component" value="Unassembled WGS sequence"/>
</dbReference>
<dbReference type="InterPro" id="IPR032427">
    <property type="entry name" value="P22_portal"/>
</dbReference>
<evidence type="ECO:0008006" key="4">
    <source>
        <dbReference type="Google" id="ProtNLM"/>
    </source>
</evidence>
<evidence type="ECO:0000256" key="1">
    <source>
        <dbReference type="SAM" id="Coils"/>
    </source>
</evidence>
<keyword evidence="1" id="KW-0175">Coiled coil</keyword>
<proteinExistence type="predicted"/>
<organism evidence="2 3">
    <name type="scientific">Achromobacter marplatensis</name>
    <dbReference type="NCBI Taxonomy" id="470868"/>
    <lineage>
        <taxon>Bacteria</taxon>
        <taxon>Pseudomonadati</taxon>
        <taxon>Pseudomonadota</taxon>
        <taxon>Betaproteobacteria</taxon>
        <taxon>Burkholderiales</taxon>
        <taxon>Alcaligenaceae</taxon>
        <taxon>Achromobacter</taxon>
    </lineage>
</organism>
<dbReference type="GeneID" id="99734286"/>
<evidence type="ECO:0000313" key="2">
    <source>
        <dbReference type="EMBL" id="RBP10654.1"/>
    </source>
</evidence>
<protein>
    <recommendedName>
        <fullName evidence="4">Portal protein</fullName>
    </recommendedName>
</protein>
<name>A0ABX9FUW1_9BURK</name>
<reference evidence="2 3" key="1">
    <citation type="submission" date="2018-06" db="EMBL/GenBank/DDBJ databases">
        <title>Genomic Encyclopedia of Type Strains, Phase III (KMG-III): the genomes of soil and plant-associated and newly described type strains.</title>
        <authorList>
            <person name="Whitman W."/>
        </authorList>
    </citation>
    <scope>NUCLEOTIDE SEQUENCE [LARGE SCALE GENOMIC DNA]</scope>
    <source>
        <strain evidence="2 3">CECT 7342</strain>
    </source>
</reference>
<feature type="coiled-coil region" evidence="1">
    <location>
        <begin position="587"/>
        <end position="621"/>
    </location>
</feature>
<dbReference type="RefSeq" id="WP_088591488.1">
    <property type="nucleotide sequence ID" value="NZ_CADIJU010000031.1"/>
</dbReference>
<dbReference type="Pfam" id="PF16510">
    <property type="entry name" value="P22_portal"/>
    <property type="match status" value="1"/>
</dbReference>
<keyword evidence="3" id="KW-1185">Reference proteome</keyword>
<gene>
    <name evidence="2" type="ORF">DFP87_12517</name>
</gene>
<dbReference type="EMBL" id="QNRM01000025">
    <property type="protein sequence ID" value="RBP10654.1"/>
    <property type="molecule type" value="Genomic_DNA"/>
</dbReference>
<accession>A0ABX9FUW1</accession>